<dbReference type="InterPro" id="IPR007493">
    <property type="entry name" value="DUF538"/>
</dbReference>
<organism evidence="1 3">
    <name type="scientific">Rhynchospora pubera</name>
    <dbReference type="NCBI Taxonomy" id="906938"/>
    <lineage>
        <taxon>Eukaryota</taxon>
        <taxon>Viridiplantae</taxon>
        <taxon>Streptophyta</taxon>
        <taxon>Embryophyta</taxon>
        <taxon>Tracheophyta</taxon>
        <taxon>Spermatophyta</taxon>
        <taxon>Magnoliopsida</taxon>
        <taxon>Liliopsida</taxon>
        <taxon>Poales</taxon>
        <taxon>Cyperaceae</taxon>
        <taxon>Cyperoideae</taxon>
        <taxon>Rhynchosporeae</taxon>
        <taxon>Rhynchospora</taxon>
    </lineage>
</organism>
<dbReference type="EMBL" id="JAMFTS010000003">
    <property type="protein sequence ID" value="KAJ4770041.1"/>
    <property type="molecule type" value="Genomic_DNA"/>
</dbReference>
<dbReference type="Proteomes" id="UP001140206">
    <property type="component" value="Chromosome 2"/>
</dbReference>
<dbReference type="Pfam" id="PF04398">
    <property type="entry name" value="DUF538"/>
    <property type="match status" value="1"/>
</dbReference>
<name>A0AAV8DSY3_9POAL</name>
<evidence type="ECO:0000313" key="2">
    <source>
        <dbReference type="EMBL" id="KAJ4788922.1"/>
    </source>
</evidence>
<sequence length="142" mass="16145">MAQQMIIENRQGAEIFTGHDMCTKKVTEILGELHLPRGLLPLKDMEEVGYNRSTGFVWLKQKKETTHHFKKIGKNVWFAKEVTAQLEDKKATRMTGVKVKPLLIWISIAWMAIEDPEGKKLTSATSTGIKKSFPVSAFELEE</sequence>
<evidence type="ECO:0000313" key="1">
    <source>
        <dbReference type="EMBL" id="KAJ4770041.1"/>
    </source>
</evidence>
<comment type="caution">
    <text evidence="1">The sequence shown here is derived from an EMBL/GenBank/DDBJ whole genome shotgun (WGS) entry which is preliminary data.</text>
</comment>
<dbReference type="PANTHER" id="PTHR31676:SF201">
    <property type="entry name" value="OS01G0210600 PROTEIN"/>
    <property type="match status" value="1"/>
</dbReference>
<dbReference type="PANTHER" id="PTHR31676">
    <property type="entry name" value="T31J12.3 PROTEIN-RELATED"/>
    <property type="match status" value="1"/>
</dbReference>
<proteinExistence type="predicted"/>
<dbReference type="Gene3D" id="2.30.240.10">
    <property type="entry name" value="At5g01610-like"/>
    <property type="match status" value="1"/>
</dbReference>
<dbReference type="InterPro" id="IPR036758">
    <property type="entry name" value="At5g01610-like"/>
</dbReference>
<keyword evidence="3" id="KW-1185">Reference proteome</keyword>
<dbReference type="AlphaFoldDB" id="A0AAV8DSY3"/>
<gene>
    <name evidence="2" type="ORF">LUZ62_040168</name>
    <name evidence="1" type="ORF">LUZ62_054298</name>
</gene>
<reference evidence="1" key="1">
    <citation type="submission" date="2022-08" db="EMBL/GenBank/DDBJ databases">
        <authorList>
            <person name="Marques A."/>
        </authorList>
    </citation>
    <scope>NUCLEOTIDE SEQUENCE</scope>
    <source>
        <strain evidence="1">RhyPub2mFocal</strain>
        <tissue evidence="1">Leaves</tissue>
    </source>
</reference>
<dbReference type="Proteomes" id="UP001140206">
    <property type="component" value="Chromosome 3"/>
</dbReference>
<dbReference type="SUPFAM" id="SSF141562">
    <property type="entry name" value="At5g01610-like"/>
    <property type="match status" value="1"/>
</dbReference>
<protein>
    <submittedName>
        <fullName evidence="1">Uncharacterized protein</fullName>
    </submittedName>
</protein>
<evidence type="ECO:0000313" key="3">
    <source>
        <dbReference type="Proteomes" id="UP001140206"/>
    </source>
</evidence>
<dbReference type="EMBL" id="JAMFTS010000002">
    <property type="protein sequence ID" value="KAJ4788922.1"/>
    <property type="molecule type" value="Genomic_DNA"/>
</dbReference>
<accession>A0AAV8DSY3</accession>